<evidence type="ECO:0000313" key="4">
    <source>
        <dbReference type="Proteomes" id="UP000743370"/>
    </source>
</evidence>
<evidence type="ECO:0000259" key="2">
    <source>
        <dbReference type="PROSITE" id="PS51111"/>
    </source>
</evidence>
<proteinExistence type="inferred from homology"/>
<sequence>MAPNSLPFAMGFPDFPFQDLHNHGRSISGCFCGFMNDKLVLQVGTYHSASLRVNLRPPTPGVVSRGIALEGLCSILAGLWGSGTGSTTLTEQKWQVGGWRGSAFLRNRSAISTLPSHESERATKYGTTTMAHEGGTCLVLQPLLLPGLEDSVRDSDVEGFGETFRILRGWRGILEQGSLRAEGHCLVLSPPERRQG</sequence>
<name>A0A8T0K773_PHAAN</name>
<reference evidence="3 4" key="1">
    <citation type="submission" date="2020-05" db="EMBL/GenBank/DDBJ databases">
        <title>Vigna angularis (adzuki bean) Var. LongXiaoDou No. 4 denovo assembly.</title>
        <authorList>
            <person name="Xiang H."/>
        </authorList>
    </citation>
    <scope>NUCLEOTIDE SEQUENCE [LARGE SCALE GENOMIC DNA]</scope>
    <source>
        <tissue evidence="3">Leaf</tissue>
    </source>
</reference>
<feature type="domain" description="REJ" evidence="2">
    <location>
        <begin position="1"/>
        <end position="37"/>
    </location>
</feature>
<evidence type="ECO:0000256" key="1">
    <source>
        <dbReference type="ARBA" id="ARBA00008821"/>
    </source>
</evidence>
<protein>
    <submittedName>
        <fullName evidence="3">Nucleobase-ascorbate transporter</fullName>
    </submittedName>
</protein>
<organism evidence="3 4">
    <name type="scientific">Phaseolus angularis</name>
    <name type="common">Azuki bean</name>
    <name type="synonym">Vigna angularis</name>
    <dbReference type="NCBI Taxonomy" id="3914"/>
    <lineage>
        <taxon>Eukaryota</taxon>
        <taxon>Viridiplantae</taxon>
        <taxon>Streptophyta</taxon>
        <taxon>Embryophyta</taxon>
        <taxon>Tracheophyta</taxon>
        <taxon>Spermatophyta</taxon>
        <taxon>Magnoliopsida</taxon>
        <taxon>eudicotyledons</taxon>
        <taxon>Gunneridae</taxon>
        <taxon>Pentapetalae</taxon>
        <taxon>rosids</taxon>
        <taxon>fabids</taxon>
        <taxon>Fabales</taxon>
        <taxon>Fabaceae</taxon>
        <taxon>Papilionoideae</taxon>
        <taxon>50 kb inversion clade</taxon>
        <taxon>NPAAA clade</taxon>
        <taxon>indigoferoid/millettioid clade</taxon>
        <taxon>Phaseoleae</taxon>
        <taxon>Vigna</taxon>
    </lineage>
</organism>
<dbReference type="PANTHER" id="PTHR11119">
    <property type="entry name" value="XANTHINE-URACIL / VITAMIN C PERMEASE FAMILY MEMBER"/>
    <property type="match status" value="1"/>
</dbReference>
<evidence type="ECO:0000313" key="3">
    <source>
        <dbReference type="EMBL" id="KAG2395476.1"/>
    </source>
</evidence>
<comment type="caution">
    <text evidence="3">The sequence shown here is derived from an EMBL/GenBank/DDBJ whole genome shotgun (WGS) entry which is preliminary data.</text>
</comment>
<dbReference type="InterPro" id="IPR014010">
    <property type="entry name" value="REJ_dom"/>
</dbReference>
<accession>A0A8T0K773</accession>
<dbReference type="EMBL" id="JABFOF010000006">
    <property type="protein sequence ID" value="KAG2395476.1"/>
    <property type="molecule type" value="Genomic_DNA"/>
</dbReference>
<dbReference type="PROSITE" id="PS51111">
    <property type="entry name" value="REJ"/>
    <property type="match status" value="1"/>
</dbReference>
<dbReference type="GO" id="GO:0016020">
    <property type="term" value="C:membrane"/>
    <property type="evidence" value="ECO:0007669"/>
    <property type="project" value="UniProtKB-SubCell"/>
</dbReference>
<dbReference type="Proteomes" id="UP000743370">
    <property type="component" value="Unassembled WGS sequence"/>
</dbReference>
<dbReference type="AlphaFoldDB" id="A0A8T0K773"/>
<comment type="similarity">
    <text evidence="1">Belongs to the nucleobase:cation symporter-2 (NCS2) (TC 2.A.40) family.</text>
</comment>
<gene>
    <name evidence="3" type="ORF">HKW66_Vig0071480</name>
</gene>